<evidence type="ECO:0000313" key="2">
    <source>
        <dbReference type="Proteomes" id="UP001201980"/>
    </source>
</evidence>
<comment type="caution">
    <text evidence="1">The sequence shown here is derived from an EMBL/GenBank/DDBJ whole genome shotgun (WGS) entry which is preliminary data.</text>
</comment>
<dbReference type="InterPro" id="IPR023296">
    <property type="entry name" value="Glyco_hydro_beta-prop_sf"/>
</dbReference>
<sequence>MGKLQTPRITILGPDPAHRTFLINGSAFQQQPICTHRGWQYATWYSARSSEDPEPLFVHLARRKLEEEQAWETIVFDDYPQTTDDGHNTIQMGIAADGTIHLSYDHHCDVIRYRHSGPGVASNPDMVKWAKPLFTKTLDHIPGLDASHENFGYVSYPRFVQAGDVMFLTFRTGKAGLGDDLLYVYQSKEDRMGEYKYLGTNIHGVQNNPYIHGLDYKNGALHASWVWRGFVEYPGWDDPLDTKHKQQAGPNGAENNYDICYAYSDDDGVTWKNGLGETIADMRKGESISPSSPGITALEIPKGSGLTNQESQVVDNEGRVFVLNRDHTDGPATWNLYWRSVDGKWTRQPITLVAPGKRGQLAMAPNGDVLLVLPDVNKKQLKILRATKRSAFSVFEELWCGDSYWGEPLVDHFGPDNSLSVFAVSGNETKRDVVVLDFDLE</sequence>
<name>A0AAD5RHH5_9PEZI</name>
<accession>A0AAD5RHH5</accession>
<dbReference type="EMBL" id="JAKWBI020000657">
    <property type="protein sequence ID" value="KAJ2893120.1"/>
    <property type="molecule type" value="Genomic_DNA"/>
</dbReference>
<keyword evidence="2" id="KW-1185">Reference proteome</keyword>
<organism evidence="1 2">
    <name type="scientific">Zalerion maritima</name>
    <dbReference type="NCBI Taxonomy" id="339359"/>
    <lineage>
        <taxon>Eukaryota</taxon>
        <taxon>Fungi</taxon>
        <taxon>Dikarya</taxon>
        <taxon>Ascomycota</taxon>
        <taxon>Pezizomycotina</taxon>
        <taxon>Sordariomycetes</taxon>
        <taxon>Lulworthiomycetidae</taxon>
        <taxon>Lulworthiales</taxon>
        <taxon>Lulworthiaceae</taxon>
        <taxon>Zalerion</taxon>
    </lineage>
</organism>
<dbReference type="CDD" id="cd15482">
    <property type="entry name" value="Sialidase_non-viral"/>
    <property type="match status" value="1"/>
</dbReference>
<dbReference type="Proteomes" id="UP001201980">
    <property type="component" value="Unassembled WGS sequence"/>
</dbReference>
<evidence type="ECO:0008006" key="3">
    <source>
        <dbReference type="Google" id="ProtNLM"/>
    </source>
</evidence>
<evidence type="ECO:0000313" key="1">
    <source>
        <dbReference type="EMBL" id="KAJ2893120.1"/>
    </source>
</evidence>
<dbReference type="Pfam" id="PF15892">
    <property type="entry name" value="BNR_4"/>
    <property type="match status" value="1"/>
</dbReference>
<dbReference type="AlphaFoldDB" id="A0AAD5RHH5"/>
<protein>
    <recommendedName>
        <fullName evidence="3">Dockerin type 1</fullName>
    </recommendedName>
</protein>
<proteinExistence type="predicted"/>
<reference evidence="1" key="1">
    <citation type="submission" date="2022-07" db="EMBL/GenBank/DDBJ databases">
        <title>Draft genome sequence of Zalerion maritima ATCC 34329, a (micro)plastics degrading marine fungus.</title>
        <authorList>
            <person name="Paco A."/>
            <person name="Goncalves M.F.M."/>
            <person name="Rocha-Santos T.A.P."/>
            <person name="Alves A."/>
        </authorList>
    </citation>
    <scope>NUCLEOTIDE SEQUENCE</scope>
    <source>
        <strain evidence="1">ATCC 34329</strain>
    </source>
</reference>
<gene>
    <name evidence="1" type="ORF">MKZ38_009004</name>
</gene>
<dbReference type="SUPFAM" id="SSF75005">
    <property type="entry name" value="Arabinanase/levansucrase/invertase"/>
    <property type="match status" value="1"/>
</dbReference>